<evidence type="ECO:0000313" key="14">
    <source>
        <dbReference type="Proteomes" id="UP001203004"/>
    </source>
</evidence>
<comment type="catalytic activity">
    <reaction evidence="10">
        <text>8-oxo-dGTP + H2O = 8-oxo-dGMP + diphosphate + H(+)</text>
        <dbReference type="Rhea" id="RHEA:31575"/>
        <dbReference type="ChEBI" id="CHEBI:15377"/>
        <dbReference type="ChEBI" id="CHEBI:15378"/>
        <dbReference type="ChEBI" id="CHEBI:33019"/>
        <dbReference type="ChEBI" id="CHEBI:63224"/>
        <dbReference type="ChEBI" id="CHEBI:77896"/>
        <dbReference type="EC" id="3.6.1.55"/>
    </reaction>
</comment>
<evidence type="ECO:0000256" key="11">
    <source>
        <dbReference type="ARBA" id="ARBA00038905"/>
    </source>
</evidence>
<dbReference type="InterPro" id="IPR047127">
    <property type="entry name" value="MutT-like"/>
</dbReference>
<feature type="domain" description="Nudix hydrolase" evidence="12">
    <location>
        <begin position="1"/>
        <end position="135"/>
    </location>
</feature>
<dbReference type="InterPro" id="IPR015797">
    <property type="entry name" value="NUDIX_hydrolase-like_dom_sf"/>
</dbReference>
<keyword evidence="7" id="KW-0378">Hydrolase</keyword>
<evidence type="ECO:0000256" key="10">
    <source>
        <dbReference type="ARBA" id="ARBA00035861"/>
    </source>
</evidence>
<evidence type="ECO:0000313" key="13">
    <source>
        <dbReference type="EMBL" id="MCL1632231.1"/>
    </source>
</evidence>
<dbReference type="InterPro" id="IPR000086">
    <property type="entry name" value="NUDIX_hydrolase_dom"/>
</dbReference>
<keyword evidence="6" id="KW-0227">DNA damage</keyword>
<evidence type="ECO:0000259" key="12">
    <source>
        <dbReference type="PROSITE" id="PS51462"/>
    </source>
</evidence>
<dbReference type="EC" id="3.6.1.55" evidence="11"/>
<evidence type="ECO:0000256" key="5">
    <source>
        <dbReference type="ARBA" id="ARBA00022723"/>
    </source>
</evidence>
<keyword evidence="14" id="KW-1185">Reference proteome</keyword>
<dbReference type="RefSeq" id="WP_249101740.1">
    <property type="nucleotide sequence ID" value="NZ_JAMAST010000011.1"/>
</dbReference>
<dbReference type="SUPFAM" id="SSF55811">
    <property type="entry name" value="Nudix"/>
    <property type="match status" value="1"/>
</dbReference>
<dbReference type="Pfam" id="PF00293">
    <property type="entry name" value="NUDIX"/>
    <property type="match status" value="1"/>
</dbReference>
<organism evidence="13 14">
    <name type="scientific">Sporolactobacillus mangiferae</name>
    <dbReference type="NCBI Taxonomy" id="2940498"/>
    <lineage>
        <taxon>Bacteria</taxon>
        <taxon>Bacillati</taxon>
        <taxon>Bacillota</taxon>
        <taxon>Bacilli</taxon>
        <taxon>Bacillales</taxon>
        <taxon>Sporolactobacillaceae</taxon>
        <taxon>Sporolactobacillus</taxon>
    </lineage>
</organism>
<keyword evidence="9" id="KW-0234">DNA repair</keyword>
<keyword evidence="4" id="KW-0235">DNA replication</keyword>
<dbReference type="Proteomes" id="UP001203004">
    <property type="component" value="Unassembled WGS sequence"/>
</dbReference>
<comment type="similarity">
    <text evidence="2">Belongs to the Nudix hydrolase family.</text>
</comment>
<keyword evidence="3" id="KW-0515">Mutator protein</keyword>
<keyword evidence="5" id="KW-0479">Metal-binding</keyword>
<evidence type="ECO:0000256" key="6">
    <source>
        <dbReference type="ARBA" id="ARBA00022763"/>
    </source>
</evidence>
<evidence type="ECO:0000256" key="1">
    <source>
        <dbReference type="ARBA" id="ARBA00001946"/>
    </source>
</evidence>
<comment type="caution">
    <text evidence="13">The sequence shown here is derived from an EMBL/GenBank/DDBJ whole genome shotgun (WGS) entry which is preliminary data.</text>
</comment>
<evidence type="ECO:0000256" key="2">
    <source>
        <dbReference type="ARBA" id="ARBA00005582"/>
    </source>
</evidence>
<gene>
    <name evidence="13" type="ORF">M3N64_09795</name>
</gene>
<comment type="cofactor">
    <cofactor evidence="1">
        <name>Mg(2+)</name>
        <dbReference type="ChEBI" id="CHEBI:18420"/>
    </cofactor>
</comment>
<evidence type="ECO:0000256" key="7">
    <source>
        <dbReference type="ARBA" id="ARBA00022801"/>
    </source>
</evidence>
<keyword evidence="8" id="KW-0460">Magnesium</keyword>
<dbReference type="PANTHER" id="PTHR47707">
    <property type="entry name" value="8-OXO-DGTP DIPHOSPHATASE"/>
    <property type="match status" value="1"/>
</dbReference>
<dbReference type="PROSITE" id="PS51462">
    <property type="entry name" value="NUDIX"/>
    <property type="match status" value="1"/>
</dbReference>
<dbReference type="PANTHER" id="PTHR47707:SF1">
    <property type="entry name" value="NUDIX HYDROLASE FAMILY PROTEIN"/>
    <property type="match status" value="1"/>
</dbReference>
<name>A0ABT0MBI8_9BACL</name>
<evidence type="ECO:0000256" key="3">
    <source>
        <dbReference type="ARBA" id="ARBA00022457"/>
    </source>
</evidence>
<proteinExistence type="inferred from homology"/>
<reference evidence="13 14" key="1">
    <citation type="submission" date="2022-05" db="EMBL/GenBank/DDBJ databases">
        <title>Sporolactobacillus sp nov CPB3-1, isolated from tree bark (Mangifera indica L.).</title>
        <authorList>
            <person name="Phuengjayaem S."/>
            <person name="Tanasupawat S."/>
        </authorList>
    </citation>
    <scope>NUCLEOTIDE SEQUENCE [LARGE SCALE GENOMIC DNA]</scope>
    <source>
        <strain evidence="13 14">CPB3-1</strain>
    </source>
</reference>
<dbReference type="Gene3D" id="3.90.79.10">
    <property type="entry name" value="Nucleoside Triphosphate Pyrophosphohydrolase"/>
    <property type="match status" value="1"/>
</dbReference>
<sequence length="143" mass="16205">MFYVVVEAAIYQNDRWLIIKRSEQEPHAAGLLALVGGKVDLDDPADNILEQALRREIREEIALEVGALRYIKSVSFPLPDDQIVLETIFLCRPLNGTPHAVSADEVAEIYWMTTEEVLHHPEAPDYLRDQIRCAAQLIKQEPG</sequence>
<evidence type="ECO:0000256" key="4">
    <source>
        <dbReference type="ARBA" id="ARBA00022705"/>
    </source>
</evidence>
<evidence type="ECO:0000256" key="9">
    <source>
        <dbReference type="ARBA" id="ARBA00023204"/>
    </source>
</evidence>
<accession>A0ABT0MBI8</accession>
<evidence type="ECO:0000256" key="8">
    <source>
        <dbReference type="ARBA" id="ARBA00022842"/>
    </source>
</evidence>
<protein>
    <recommendedName>
        <fullName evidence="11">8-oxo-dGTP diphosphatase</fullName>
        <ecNumber evidence="11">3.6.1.55</ecNumber>
    </recommendedName>
</protein>
<dbReference type="EMBL" id="JAMAST010000011">
    <property type="protein sequence ID" value="MCL1632231.1"/>
    <property type="molecule type" value="Genomic_DNA"/>
</dbReference>